<dbReference type="PANTHER" id="PTHR13555:SF68">
    <property type="entry name" value="ZINC FINGER PROTEIN 474"/>
    <property type="match status" value="1"/>
</dbReference>
<organism evidence="8 9">
    <name type="scientific">Pseudocohnilembus persalinus</name>
    <name type="common">Ciliate</name>
    <dbReference type="NCBI Taxonomy" id="266149"/>
    <lineage>
        <taxon>Eukaryota</taxon>
        <taxon>Sar</taxon>
        <taxon>Alveolata</taxon>
        <taxon>Ciliophora</taxon>
        <taxon>Intramacronucleata</taxon>
        <taxon>Oligohymenophorea</taxon>
        <taxon>Scuticociliatia</taxon>
        <taxon>Philasterida</taxon>
        <taxon>Pseudocohnilembidae</taxon>
        <taxon>Pseudocohnilembus</taxon>
    </lineage>
</organism>
<dbReference type="OrthoDB" id="265955at2759"/>
<feature type="domain" description="C2HC/C3H-type" evidence="7">
    <location>
        <begin position="82"/>
        <end position="111"/>
    </location>
</feature>
<evidence type="ECO:0000259" key="7">
    <source>
        <dbReference type="PROSITE" id="PS52027"/>
    </source>
</evidence>
<feature type="compositionally biased region" description="Low complexity" evidence="6">
    <location>
        <begin position="144"/>
        <end position="162"/>
    </location>
</feature>
<feature type="domain" description="C2HC/C3H-type" evidence="7">
    <location>
        <begin position="352"/>
        <end position="381"/>
    </location>
</feature>
<feature type="region of interest" description="Disordered" evidence="6">
    <location>
        <begin position="138"/>
        <end position="173"/>
    </location>
</feature>
<keyword evidence="9" id="KW-1185">Reference proteome</keyword>
<name>A0A0V0R6W7_PSEPJ</name>
<evidence type="ECO:0000256" key="1">
    <source>
        <dbReference type="ARBA" id="ARBA00022723"/>
    </source>
</evidence>
<keyword evidence="2" id="KW-0677">Repeat</keyword>
<protein>
    <recommendedName>
        <fullName evidence="7">C2HC/C3H-type domain-containing protein</fullName>
    </recommendedName>
</protein>
<evidence type="ECO:0000256" key="2">
    <source>
        <dbReference type="ARBA" id="ARBA00022737"/>
    </source>
</evidence>
<dbReference type="InterPro" id="IPR049899">
    <property type="entry name" value="Znf_C2HC_C3H"/>
</dbReference>
<feature type="domain" description="C2HC/C3H-type" evidence="7">
    <location>
        <begin position="258"/>
        <end position="287"/>
    </location>
</feature>
<evidence type="ECO:0000313" key="9">
    <source>
        <dbReference type="Proteomes" id="UP000054937"/>
    </source>
</evidence>
<sequence length="517" mass="58142">MNRPKSVVCYICGREYGTHSINIHQNQCKVKWEKEQLLKPKNERRPLPQPPKELELPNSKGMTPEELEKYNNQATQQYNDVSLVPCQNCGRTFREEALKHHIKGCSASKPFKAGNEKTTNHVPCALCKQKFALERLEKHEQTCKGPSSSQQQQQKTPQKTGFQGNGSGSGSGVKTFSKPKALMCYICGREYGTKSLGIHLKTCVQKFEIEQSKKPKSERKQVPQQPPGLMELLSQENITQKDIDDYNSGAYDKYNTEGLDPCPNCGRTFTAEALKHHINACKADKPFESGNLKPCSKCGRKFVGDRVAKHESVCKGDGNFSGQKNQNNSSIKSSPQKQKLSSNEPKQIVRPKTLVCHICGREYGTTSLKIHIPQCEKKWENEQAKLPKNQRKPLPQPPKEINLKGATSEQIEQFNNQALDQYNNQALDKCPHCQRTFTSTAMKHHQKACTAEKPMKSVNKNNLNLDEQKIGGAGQQQQNQDMGEEVVKQVNLQPCGKCGRKFLADRLPKHESVCKGK</sequence>
<dbReference type="GO" id="GO:0008270">
    <property type="term" value="F:zinc ion binding"/>
    <property type="evidence" value="ECO:0007669"/>
    <property type="project" value="UniProtKB-KW"/>
</dbReference>
<feature type="domain" description="C2HC/C3H-type" evidence="7">
    <location>
        <begin position="5"/>
        <end position="34"/>
    </location>
</feature>
<keyword evidence="4" id="KW-0862">Zinc</keyword>
<feature type="region of interest" description="Disordered" evidence="6">
    <location>
        <begin position="313"/>
        <end position="346"/>
    </location>
</feature>
<evidence type="ECO:0000256" key="5">
    <source>
        <dbReference type="PROSITE-ProRule" id="PRU01371"/>
    </source>
</evidence>
<dbReference type="InParanoid" id="A0A0V0R6W7"/>
<dbReference type="PROSITE" id="PS52027">
    <property type="entry name" value="ZF_C2HC_C3H"/>
    <property type="match status" value="7"/>
</dbReference>
<dbReference type="AlphaFoldDB" id="A0A0V0R6W7"/>
<keyword evidence="3 5" id="KW-0863">Zinc-finger</keyword>
<dbReference type="InterPro" id="IPR026319">
    <property type="entry name" value="ZC2HC1A/B-like"/>
</dbReference>
<evidence type="ECO:0000256" key="3">
    <source>
        <dbReference type="ARBA" id="ARBA00022771"/>
    </source>
</evidence>
<dbReference type="PANTHER" id="PTHR13555">
    <property type="entry name" value="C2H2 ZINC FINGER CGI-62-RELATED"/>
    <property type="match status" value="1"/>
</dbReference>
<comment type="caution">
    <text evidence="8">The sequence shown here is derived from an EMBL/GenBank/DDBJ whole genome shotgun (WGS) entry which is preliminary data.</text>
</comment>
<feature type="domain" description="C2HC/C3H-type" evidence="7">
    <location>
        <begin position="291"/>
        <end position="320"/>
    </location>
</feature>
<evidence type="ECO:0000256" key="4">
    <source>
        <dbReference type="ARBA" id="ARBA00022833"/>
    </source>
</evidence>
<accession>A0A0V0R6W7</accession>
<evidence type="ECO:0000313" key="8">
    <source>
        <dbReference type="EMBL" id="KRX10239.1"/>
    </source>
</evidence>
<proteinExistence type="predicted"/>
<reference evidence="8 9" key="1">
    <citation type="journal article" date="2015" name="Sci. Rep.">
        <title>Genome of the facultative scuticociliatosis pathogen Pseudocohnilembus persalinus provides insight into its virulence through horizontal gene transfer.</title>
        <authorList>
            <person name="Xiong J."/>
            <person name="Wang G."/>
            <person name="Cheng J."/>
            <person name="Tian M."/>
            <person name="Pan X."/>
            <person name="Warren A."/>
            <person name="Jiang C."/>
            <person name="Yuan D."/>
            <person name="Miao W."/>
        </authorList>
    </citation>
    <scope>NUCLEOTIDE SEQUENCE [LARGE SCALE GENOMIC DNA]</scope>
    <source>
        <strain evidence="8">36N120E</strain>
    </source>
</reference>
<feature type="region of interest" description="Disordered" evidence="6">
    <location>
        <begin position="39"/>
        <end position="61"/>
    </location>
</feature>
<keyword evidence="1" id="KW-0479">Metal-binding</keyword>
<dbReference type="Proteomes" id="UP000054937">
    <property type="component" value="Unassembled WGS sequence"/>
</dbReference>
<feature type="domain" description="C2HC/C3H-type" evidence="7">
    <location>
        <begin position="120"/>
        <end position="149"/>
    </location>
</feature>
<dbReference type="Gene3D" id="3.30.160.60">
    <property type="entry name" value="Classic Zinc Finger"/>
    <property type="match status" value="6"/>
</dbReference>
<feature type="compositionally biased region" description="Low complexity" evidence="6">
    <location>
        <begin position="321"/>
        <end position="343"/>
    </location>
</feature>
<evidence type="ECO:0000256" key="6">
    <source>
        <dbReference type="SAM" id="MobiDB-lite"/>
    </source>
</evidence>
<dbReference type="EMBL" id="LDAU01000034">
    <property type="protein sequence ID" value="KRX10239.1"/>
    <property type="molecule type" value="Genomic_DNA"/>
</dbReference>
<feature type="domain" description="C2HC/C3H-type" evidence="7">
    <location>
        <begin position="491"/>
        <end position="517"/>
    </location>
</feature>
<dbReference type="OMA" id="NPKYGRV"/>
<dbReference type="Pfam" id="PF13913">
    <property type="entry name" value="zf-C2HC_2"/>
    <property type="match status" value="9"/>
</dbReference>
<gene>
    <name evidence="8" type="ORF">PPERSA_07324</name>
</gene>